<gene>
    <name evidence="1" type="ORF">V4C55_28985</name>
</gene>
<dbReference type="Proteomes" id="UP001494588">
    <property type="component" value="Unassembled WGS sequence"/>
</dbReference>
<organism evidence="1 2">
    <name type="scientific">Paraburkholderia sabiae</name>
    <dbReference type="NCBI Taxonomy" id="273251"/>
    <lineage>
        <taxon>Bacteria</taxon>
        <taxon>Pseudomonadati</taxon>
        <taxon>Pseudomonadota</taxon>
        <taxon>Betaproteobacteria</taxon>
        <taxon>Burkholderiales</taxon>
        <taxon>Burkholderiaceae</taxon>
        <taxon>Paraburkholderia</taxon>
    </lineage>
</organism>
<evidence type="ECO:0000313" key="1">
    <source>
        <dbReference type="EMBL" id="MEM5289764.1"/>
    </source>
</evidence>
<proteinExistence type="predicted"/>
<dbReference type="InterPro" id="IPR021815">
    <property type="entry name" value="TsiV"/>
</dbReference>
<dbReference type="RefSeq" id="WP_201651034.1">
    <property type="nucleotide sequence ID" value="NZ_CAJHCS010000010.1"/>
</dbReference>
<comment type="caution">
    <text evidence="1">The sequence shown here is derived from an EMBL/GenBank/DDBJ whole genome shotgun (WGS) entry which is preliminary data.</text>
</comment>
<reference evidence="1 2" key="1">
    <citation type="submission" date="2024-01" db="EMBL/GenBank/DDBJ databases">
        <title>The diversity of rhizobia nodulating Mimosa spp. in eleven states of Brazil covering several biomes is determined by host plant, location, and edaphic factors.</title>
        <authorList>
            <person name="Rouws L."/>
            <person name="Barauna A."/>
            <person name="Beukes C."/>
            <person name="De Faria S.M."/>
            <person name="Gross E."/>
            <person name="Dos Reis Junior F.B."/>
            <person name="Simon M."/>
            <person name="Maluk M."/>
            <person name="Odee D.W."/>
            <person name="Kenicer G."/>
            <person name="Young J.P.W."/>
            <person name="Reis V.M."/>
            <person name="Zilli J."/>
            <person name="James E.K."/>
        </authorList>
    </citation>
    <scope>NUCLEOTIDE SEQUENCE [LARGE SCALE GENOMIC DNA]</scope>
    <source>
        <strain evidence="1 2">JPY77</strain>
    </source>
</reference>
<dbReference type="Pfam" id="PF11876">
    <property type="entry name" value="TsiV"/>
    <property type="match status" value="2"/>
</dbReference>
<evidence type="ECO:0000313" key="2">
    <source>
        <dbReference type="Proteomes" id="UP001494588"/>
    </source>
</evidence>
<name>A0ABU9QK15_9BURK</name>
<accession>A0ABU9QK15</accession>
<sequence>MTSSTSKAILTPAQALARYRDALNLRLSDDRTVVLPGLIATVFFERGSTPAVRSGILACFDRFEHLFGEHLKGGKDSDLGKFNKRTAKGVESIRRAITETPPWQEVSVVRSSATDQDTAAEYAIATLTATALPEDYVSPTGMRIAKGQESGLSYLKFHVPMDLVAAAHGLAQYEEMLRFVCAQLPVRGGYGGLSPILPFSFHQYLPQEWTLAQRFSGLEIDSYAFSQSQEYDPVSYEGESMSKMDAFYDYLKPGAKVGRYGYIKGVNWYTLLGELFIDRMGGERILRTLLARSDIAVERIGQCLLIRAGEFPRLGAPEEGLPEPYVFVNSVIRVLRNPAPDALHTYVPDLPSANAKATRVWEARFDLPDAAPLSSAPAVVPAVAASSDGTRSIMGGEPCPEAGWWHTPAKAGSRRYFSAGETMPVIEGSQWGVTFWQKSTDDTA</sequence>
<protein>
    <submittedName>
        <fullName evidence="1">Type VI immunity family protein</fullName>
    </submittedName>
</protein>
<dbReference type="EMBL" id="JAZHGC010000028">
    <property type="protein sequence ID" value="MEM5289764.1"/>
    <property type="molecule type" value="Genomic_DNA"/>
</dbReference>
<keyword evidence="2" id="KW-1185">Reference proteome</keyword>